<dbReference type="KEGG" id="mind:mvi_29480"/>
<dbReference type="InterPro" id="IPR036388">
    <property type="entry name" value="WH-like_DNA-bd_sf"/>
</dbReference>
<dbReference type="PROSITE" id="PS50949">
    <property type="entry name" value="HTH_GNTR"/>
    <property type="match status" value="1"/>
</dbReference>
<dbReference type="Pfam" id="PF07729">
    <property type="entry name" value="FCD"/>
    <property type="match status" value="1"/>
</dbReference>
<evidence type="ECO:0000256" key="2">
    <source>
        <dbReference type="ARBA" id="ARBA00023125"/>
    </source>
</evidence>
<evidence type="ECO:0000313" key="7">
    <source>
        <dbReference type="Proteomes" id="UP000663508"/>
    </source>
</evidence>
<feature type="region of interest" description="Disordered" evidence="4">
    <location>
        <begin position="300"/>
        <end position="346"/>
    </location>
</feature>
<reference evidence="6" key="1">
    <citation type="submission" date="2020-11" db="EMBL/GenBank/DDBJ databases">
        <title>Complete genome sequence of a novel pathogenic Methylobacterium strain isolated from rice in Vietnam.</title>
        <authorList>
            <person name="Lai K."/>
            <person name="Okazaki S."/>
            <person name="Higashi K."/>
            <person name="Mori H."/>
            <person name="Toyoda A."/>
            <person name="Kurokawa K."/>
        </authorList>
    </citation>
    <scope>NUCLEOTIDE SEQUENCE</scope>
    <source>
        <strain evidence="6">VL1</strain>
    </source>
</reference>
<dbReference type="SUPFAM" id="SSF46785">
    <property type="entry name" value="Winged helix' DNA-binding domain"/>
    <property type="match status" value="2"/>
</dbReference>
<evidence type="ECO:0000259" key="5">
    <source>
        <dbReference type="PROSITE" id="PS50949"/>
    </source>
</evidence>
<dbReference type="EMBL" id="AP024145">
    <property type="protein sequence ID" value="BCM84487.1"/>
    <property type="molecule type" value="Genomic_DNA"/>
</dbReference>
<proteinExistence type="predicted"/>
<protein>
    <submittedName>
        <fullName evidence="6">GntR family transcriptional regulator</fullName>
    </submittedName>
</protein>
<organism evidence="6 7">
    <name type="scientific">Methylobacterium indicum</name>
    <dbReference type="NCBI Taxonomy" id="1775910"/>
    <lineage>
        <taxon>Bacteria</taxon>
        <taxon>Pseudomonadati</taxon>
        <taxon>Pseudomonadota</taxon>
        <taxon>Alphaproteobacteria</taxon>
        <taxon>Hyphomicrobiales</taxon>
        <taxon>Methylobacteriaceae</taxon>
        <taxon>Methylobacterium</taxon>
    </lineage>
</organism>
<evidence type="ECO:0000256" key="4">
    <source>
        <dbReference type="SAM" id="MobiDB-lite"/>
    </source>
</evidence>
<dbReference type="AlphaFoldDB" id="A0A8H8WUC0"/>
<dbReference type="InterPro" id="IPR000524">
    <property type="entry name" value="Tscrpt_reg_HTH_GntR"/>
</dbReference>
<feature type="domain" description="HTH gntR-type" evidence="5">
    <location>
        <begin position="82"/>
        <end position="149"/>
    </location>
</feature>
<dbReference type="InterPro" id="IPR008920">
    <property type="entry name" value="TF_FadR/GntR_C"/>
</dbReference>
<dbReference type="Gene3D" id="1.10.10.10">
    <property type="entry name" value="Winged helix-like DNA-binding domain superfamily/Winged helix DNA-binding domain"/>
    <property type="match status" value="2"/>
</dbReference>
<keyword evidence="2" id="KW-0238">DNA-binding</keyword>
<dbReference type="PANTHER" id="PTHR43537">
    <property type="entry name" value="TRANSCRIPTIONAL REGULATOR, GNTR FAMILY"/>
    <property type="match status" value="1"/>
</dbReference>
<dbReference type="Pfam" id="PF00392">
    <property type="entry name" value="GntR"/>
    <property type="match status" value="1"/>
</dbReference>
<dbReference type="PANTHER" id="PTHR43537:SF51">
    <property type="entry name" value="HTH-TYPE TRANSCRIPTIONAL REGULATOR LGOR-RELATED"/>
    <property type="match status" value="1"/>
</dbReference>
<dbReference type="SUPFAM" id="SSF48008">
    <property type="entry name" value="GntR ligand-binding domain-like"/>
    <property type="match status" value="1"/>
</dbReference>
<keyword evidence="1" id="KW-0805">Transcription regulation</keyword>
<dbReference type="SMART" id="SM00895">
    <property type="entry name" value="FCD"/>
    <property type="match status" value="1"/>
</dbReference>
<evidence type="ECO:0000256" key="3">
    <source>
        <dbReference type="ARBA" id="ARBA00023163"/>
    </source>
</evidence>
<dbReference type="InterPro" id="IPR011711">
    <property type="entry name" value="GntR_C"/>
</dbReference>
<keyword evidence="3" id="KW-0804">Transcription</keyword>
<dbReference type="SMART" id="SM00345">
    <property type="entry name" value="HTH_GNTR"/>
    <property type="match status" value="2"/>
</dbReference>
<dbReference type="OrthoDB" id="9799812at2"/>
<accession>A0A8H8WUC0</accession>
<dbReference type="GO" id="GO:0003677">
    <property type="term" value="F:DNA binding"/>
    <property type="evidence" value="ECO:0007669"/>
    <property type="project" value="UniProtKB-KW"/>
</dbReference>
<gene>
    <name evidence="6" type="ORF">mvi_29480</name>
</gene>
<dbReference type="Proteomes" id="UP000663508">
    <property type="component" value="Chromosome"/>
</dbReference>
<name>A0A8H8WUC0_9HYPH</name>
<sequence length="346" mass="38805">MRANTVHKRAYNRCLAMLAARPPGAWGVSEADLSESLEVSRTTVRAVLSGLAGAGLVGTEGGRRCLLRHPVPDDYFPDIETETVAEAVERKFMQWVLQGDCRPGQTVNTAELARLFGTSTTAVREYLTRFSQVGLLKRRENSGWIFAGVTPDFAAEIYEIREMFELRSARRFVELAPDAPAWAELDAIAGEHRALLAEIDARYRDFSRLDERLHRLIHDASRNRFIRDFYDVISIVFHYHYQWDKSDEKERHRVALLEHLDYIDALRSRDLSLIDQTCRAHLRTARATLLRSIAVGPLGGVPAPGREPEAEADEAHPSAGELFGERNSAGFSPLPARGKAVRGKSL</sequence>
<evidence type="ECO:0000313" key="6">
    <source>
        <dbReference type="EMBL" id="BCM84487.1"/>
    </source>
</evidence>
<feature type="compositionally biased region" description="Basic and acidic residues" evidence="4">
    <location>
        <begin position="306"/>
        <end position="316"/>
    </location>
</feature>
<dbReference type="GO" id="GO:0003700">
    <property type="term" value="F:DNA-binding transcription factor activity"/>
    <property type="evidence" value="ECO:0007669"/>
    <property type="project" value="InterPro"/>
</dbReference>
<dbReference type="InterPro" id="IPR036390">
    <property type="entry name" value="WH_DNA-bd_sf"/>
</dbReference>
<evidence type="ECO:0000256" key="1">
    <source>
        <dbReference type="ARBA" id="ARBA00023015"/>
    </source>
</evidence>
<dbReference type="Gene3D" id="1.20.120.530">
    <property type="entry name" value="GntR ligand-binding domain-like"/>
    <property type="match status" value="1"/>
</dbReference>